<feature type="compositionally biased region" description="Low complexity" evidence="1">
    <location>
        <begin position="131"/>
        <end position="144"/>
    </location>
</feature>
<accession>A0ABT4J8Z4</accession>
<feature type="compositionally biased region" description="Polar residues" evidence="1">
    <location>
        <begin position="314"/>
        <end position="326"/>
    </location>
</feature>
<name>A0ABT4J8Z4_9RHOB</name>
<organism evidence="2 3">
    <name type="scientific">Paracoccus benzoatiresistens</name>
    <dbReference type="NCBI Taxonomy" id="2997341"/>
    <lineage>
        <taxon>Bacteria</taxon>
        <taxon>Pseudomonadati</taxon>
        <taxon>Pseudomonadota</taxon>
        <taxon>Alphaproteobacteria</taxon>
        <taxon>Rhodobacterales</taxon>
        <taxon>Paracoccaceae</taxon>
        <taxon>Paracoccus</taxon>
    </lineage>
</organism>
<protein>
    <submittedName>
        <fullName evidence="2">DUF3618 domain-containing protein</fullName>
    </submittedName>
</protein>
<feature type="compositionally biased region" description="Basic and acidic residues" evidence="1">
    <location>
        <begin position="162"/>
        <end position="188"/>
    </location>
</feature>
<dbReference type="Pfam" id="PF12277">
    <property type="entry name" value="DUF3618"/>
    <property type="match status" value="1"/>
</dbReference>
<evidence type="ECO:0000256" key="1">
    <source>
        <dbReference type="SAM" id="MobiDB-lite"/>
    </source>
</evidence>
<sequence length="345" mass="36957">MTNEADNPERIEREIEHDRDALRRTLNDLQDELSLDGFTRRMTDKFRENGSEWANAASDAARANPVALALTGVGLAWLIFGRGYDPTHRAADHRVRRRSSDWDRPSDPYYVSPNGTDADGTGNIGIQPVPSSSRGGWSTTGSGAHHSDRDSGGGSGLGRMTEGLRQKAQGWRDRISDGSGSLHDRLSEGTEGLSEEARRRVYDARRRAVEARETAARRLRESSRTVSRGYDSEPLFFGAAAAALGAGLACLLPRTRQEDELLGSYSDQLFHEAESIFEEEKAKVQNAVAAGLEEAKSAAGQVTAAAQKELGHGSTESDSGGSSQDSRAGPGSASVGQSGRPGSAT</sequence>
<evidence type="ECO:0000313" key="2">
    <source>
        <dbReference type="EMBL" id="MCZ0963588.1"/>
    </source>
</evidence>
<gene>
    <name evidence="2" type="ORF">OU682_18455</name>
</gene>
<comment type="caution">
    <text evidence="2">The sequence shown here is derived from an EMBL/GenBank/DDBJ whole genome shotgun (WGS) entry which is preliminary data.</text>
</comment>
<feature type="region of interest" description="Disordered" evidence="1">
    <location>
        <begin position="295"/>
        <end position="345"/>
    </location>
</feature>
<dbReference type="Proteomes" id="UP001149822">
    <property type="component" value="Unassembled WGS sequence"/>
</dbReference>
<dbReference type="RefSeq" id="WP_268943680.1">
    <property type="nucleotide sequence ID" value="NZ_JAPTYD010000043.1"/>
</dbReference>
<dbReference type="EMBL" id="JAPTYD010000043">
    <property type="protein sequence ID" value="MCZ0963588.1"/>
    <property type="molecule type" value="Genomic_DNA"/>
</dbReference>
<feature type="compositionally biased region" description="Basic and acidic residues" evidence="1">
    <location>
        <begin position="90"/>
        <end position="106"/>
    </location>
</feature>
<keyword evidence="3" id="KW-1185">Reference proteome</keyword>
<reference evidence="2" key="1">
    <citation type="submission" date="2022-12" db="EMBL/GenBank/DDBJ databases">
        <title>Paracoccus sp. EF6 isolated from a lake water.</title>
        <authorList>
            <person name="Liu H."/>
        </authorList>
    </citation>
    <scope>NUCLEOTIDE SEQUENCE</scope>
    <source>
        <strain evidence="2">EF6</strain>
    </source>
</reference>
<proteinExistence type="predicted"/>
<dbReference type="InterPro" id="IPR022062">
    <property type="entry name" value="DUF3618"/>
</dbReference>
<feature type="region of interest" description="Disordered" evidence="1">
    <location>
        <begin position="90"/>
        <end position="197"/>
    </location>
</feature>
<evidence type="ECO:0000313" key="3">
    <source>
        <dbReference type="Proteomes" id="UP001149822"/>
    </source>
</evidence>